<name>A0ACC1NFA9_9HYPO</name>
<evidence type="ECO:0000313" key="1">
    <source>
        <dbReference type="EMBL" id="KAJ2977970.1"/>
    </source>
</evidence>
<protein>
    <submittedName>
        <fullName evidence="1">Uncharacterized protein</fullName>
    </submittedName>
</protein>
<proteinExistence type="predicted"/>
<gene>
    <name evidence="1" type="ORF">NQ176_g4076</name>
</gene>
<comment type="caution">
    <text evidence="1">The sequence shown here is derived from an EMBL/GenBank/DDBJ whole genome shotgun (WGS) entry which is preliminary data.</text>
</comment>
<reference evidence="1" key="1">
    <citation type="submission" date="2022-08" db="EMBL/GenBank/DDBJ databases">
        <title>Genome Sequence of Lecanicillium fungicola.</title>
        <authorList>
            <person name="Buettner E."/>
        </authorList>
    </citation>
    <scope>NUCLEOTIDE SEQUENCE</scope>
    <source>
        <strain evidence="1">Babe33</strain>
    </source>
</reference>
<evidence type="ECO:0000313" key="2">
    <source>
        <dbReference type="Proteomes" id="UP001143910"/>
    </source>
</evidence>
<accession>A0ACC1NFA9</accession>
<dbReference type="EMBL" id="JANJQO010000420">
    <property type="protein sequence ID" value="KAJ2977970.1"/>
    <property type="molecule type" value="Genomic_DNA"/>
</dbReference>
<sequence>MVAPAVLCDAAHAERASPETGTTVAFNDLVGANQMGPVKLPSSEKPVNLLILGVNGFIGHHLCRRVLESTNWTIRGIDISMHRISSFVNSNLYQERFKFMLGDITGHWDWIESQIKECDAILPLAAIATPASYVKQPLRVFELDFEVNLRIVRMVAENNKRLIFPSTSEVYGRCRDKQFNPEVSELVCGPIRKTRWIYSCSKQLLDRLIYAYGQEGLDFTIFRPFNWFGAGLDDMHSSTPGSSRVTTQFLGHIARGEDITLVDGGSQRRTFTYIDDGIDALMAIILNQNNIASGKIYNIGNPTNDYSIRELATLMLSMAKSKGTYIESAANVRLNDVDAAKYYGQGYEDVENRTPDITSTTADLGWLPVVSLEEGVYQLLNS</sequence>
<keyword evidence="2" id="KW-1185">Reference proteome</keyword>
<organism evidence="1 2">
    <name type="scientific">Zarea fungicola</name>
    <dbReference type="NCBI Taxonomy" id="93591"/>
    <lineage>
        <taxon>Eukaryota</taxon>
        <taxon>Fungi</taxon>
        <taxon>Dikarya</taxon>
        <taxon>Ascomycota</taxon>
        <taxon>Pezizomycotina</taxon>
        <taxon>Sordariomycetes</taxon>
        <taxon>Hypocreomycetidae</taxon>
        <taxon>Hypocreales</taxon>
        <taxon>Cordycipitaceae</taxon>
        <taxon>Zarea</taxon>
    </lineage>
</organism>
<dbReference type="Proteomes" id="UP001143910">
    <property type="component" value="Unassembled WGS sequence"/>
</dbReference>